<dbReference type="InterPro" id="IPR021842">
    <property type="entry name" value="DUF3435"/>
</dbReference>
<dbReference type="EMBL" id="BDGU01000192">
    <property type="protein sequence ID" value="GAW04430.1"/>
    <property type="molecule type" value="Genomic_DNA"/>
</dbReference>
<reference evidence="2 3" key="1">
    <citation type="submission" date="2016-08" db="EMBL/GenBank/DDBJ databases">
        <authorList>
            <consortium name="Lentinula edodes genome sequencing consortium"/>
            <person name="Sakamoto Y."/>
            <person name="Nakade K."/>
            <person name="Sato S."/>
            <person name="Yoshida Y."/>
            <person name="Miyazaki K."/>
            <person name="Natsume S."/>
            <person name="Konno N."/>
        </authorList>
    </citation>
    <scope>NUCLEOTIDE SEQUENCE [LARGE SCALE GENOMIC DNA]</scope>
    <source>
        <strain evidence="2 3">NBRC 111202</strain>
    </source>
</reference>
<accession>A0A1Q3EB47</accession>
<keyword evidence="1" id="KW-0175">Coiled coil</keyword>
<organism evidence="2 3">
    <name type="scientific">Lentinula edodes</name>
    <name type="common">Shiitake mushroom</name>
    <name type="synonym">Lentinus edodes</name>
    <dbReference type="NCBI Taxonomy" id="5353"/>
    <lineage>
        <taxon>Eukaryota</taxon>
        <taxon>Fungi</taxon>
        <taxon>Dikarya</taxon>
        <taxon>Basidiomycota</taxon>
        <taxon>Agaricomycotina</taxon>
        <taxon>Agaricomycetes</taxon>
        <taxon>Agaricomycetidae</taxon>
        <taxon>Agaricales</taxon>
        <taxon>Marasmiineae</taxon>
        <taxon>Omphalotaceae</taxon>
        <taxon>Lentinula</taxon>
    </lineage>
</organism>
<feature type="coiled-coil region" evidence="1">
    <location>
        <begin position="444"/>
        <end position="471"/>
    </location>
</feature>
<dbReference type="Pfam" id="PF11917">
    <property type="entry name" value="DUF3435"/>
    <property type="match status" value="1"/>
</dbReference>
<gene>
    <name evidence="2" type="ORF">LENED_006219</name>
</gene>
<name>A0A1Q3EB47_LENED</name>
<evidence type="ECO:0000313" key="2">
    <source>
        <dbReference type="EMBL" id="GAW04430.1"/>
    </source>
</evidence>
<proteinExistence type="predicted"/>
<evidence type="ECO:0000313" key="3">
    <source>
        <dbReference type="Proteomes" id="UP000188533"/>
    </source>
</evidence>
<keyword evidence="3" id="KW-1185">Reference proteome</keyword>
<sequence length="531" mass="60872">MAAPSGITYKAKRSNREVLRERLQNNSALREHFESNRDVHHYKKLTRPTIHNHENIKGHYRDFAAYTQECFEEGRSKKLPQPSEIVIGTPLPPLEYVKDFVCYLASALQGRDASTFIRLETLRGYMFTFLALWPRYANVHPTPEMRYQVRSYLLSEELQAAVKLSTKIRTLKHIEPQCLQIIMETLHSSTNIFRSNRTRLQMAFLILFSAASAARPGSVVESACYRGSNEALTWGDIDFYLIPDDEDPAHPSLVVDIQLNLVKGYRNVDHRYQKLLFTLELRKEHCMTCIALPLLGLAFHDSVFTHFHSIESLLCPEKPPTTRVKILLRNEVLTLPVLRKEEKGGGGKVSRTDAFHYDGLNRCLKLLSIAAGFPESITLYDFHVSQGNKADVDLGETARKTLMLHDPNSKVYFAIIAASSGRDTNAPQHLSLEERAKLLNEPELVKLQNEKDEATNKIQQLLANEQSEEVEKQIIELRQIAAKASNGHRFLYLRESCLHIKQARQEFFDNAAVRQMLNPVRNPQYLTYNHY</sequence>
<protein>
    <submittedName>
        <fullName evidence="2">Domain-containing protein</fullName>
    </submittedName>
</protein>
<dbReference type="AlphaFoldDB" id="A0A1Q3EB47"/>
<dbReference type="Proteomes" id="UP000188533">
    <property type="component" value="Unassembled WGS sequence"/>
</dbReference>
<comment type="caution">
    <text evidence="2">The sequence shown here is derived from an EMBL/GenBank/DDBJ whole genome shotgun (WGS) entry which is preliminary data.</text>
</comment>
<evidence type="ECO:0000256" key="1">
    <source>
        <dbReference type="SAM" id="Coils"/>
    </source>
</evidence>
<dbReference type="PANTHER" id="PTHR37535">
    <property type="entry name" value="FLUG DOMAIN PROTEIN"/>
    <property type="match status" value="1"/>
</dbReference>
<dbReference type="STRING" id="5353.A0A1Q3EB47"/>
<reference evidence="2 3" key="2">
    <citation type="submission" date="2017-02" db="EMBL/GenBank/DDBJ databases">
        <title>A genome survey and senescence transcriptome analysis in Lentinula edodes.</title>
        <authorList>
            <person name="Sakamoto Y."/>
            <person name="Nakade K."/>
            <person name="Sato S."/>
            <person name="Yoshida Y."/>
            <person name="Miyazaki K."/>
            <person name="Natsume S."/>
            <person name="Konno N."/>
        </authorList>
    </citation>
    <scope>NUCLEOTIDE SEQUENCE [LARGE SCALE GENOMIC DNA]</scope>
    <source>
        <strain evidence="2 3">NBRC 111202</strain>
    </source>
</reference>
<dbReference type="PANTHER" id="PTHR37535:SF3">
    <property type="entry name" value="FLUG DOMAIN-CONTAINING PROTEIN"/>
    <property type="match status" value="1"/>
</dbReference>